<sequence>MQELGLIPEYASTTNGGSGINGDSGTESANMAGRILEKLKKVPGWLPLRTINHEEYISILELRQKEVLDQILKIDVELEKLKFAEEGLLVKQQQSSE</sequence>
<dbReference type="AlphaFoldDB" id="A0A1R1PTP4"/>
<evidence type="ECO:0000256" key="1">
    <source>
        <dbReference type="SAM" id="MobiDB-lite"/>
    </source>
</evidence>
<evidence type="ECO:0000313" key="2">
    <source>
        <dbReference type="EMBL" id="OMH84338.1"/>
    </source>
</evidence>
<feature type="region of interest" description="Disordered" evidence="1">
    <location>
        <begin position="1"/>
        <end position="27"/>
    </location>
</feature>
<evidence type="ECO:0000313" key="3">
    <source>
        <dbReference type="Proteomes" id="UP000188320"/>
    </source>
</evidence>
<reference evidence="3" key="1">
    <citation type="submission" date="2017-01" db="EMBL/GenBank/DDBJ databases">
        <authorList>
            <person name="Wang Y."/>
            <person name="White M."/>
            <person name="Kvist S."/>
            <person name="Moncalvo J.-M."/>
        </authorList>
    </citation>
    <scope>NUCLEOTIDE SEQUENCE [LARGE SCALE GENOMIC DNA]</scope>
    <source>
        <strain evidence="3">COL-18-3</strain>
    </source>
</reference>
<dbReference type="Proteomes" id="UP000188320">
    <property type="component" value="Unassembled WGS sequence"/>
</dbReference>
<proteinExistence type="predicted"/>
<accession>A0A1R1PTP4</accession>
<dbReference type="OrthoDB" id="5565730at2759"/>
<protein>
    <submittedName>
        <fullName evidence="2">Uncharacterized protein</fullName>
    </submittedName>
</protein>
<organism evidence="2 3">
    <name type="scientific">Zancudomyces culisetae</name>
    <name type="common">Gut fungus</name>
    <name type="synonym">Smittium culisetae</name>
    <dbReference type="NCBI Taxonomy" id="1213189"/>
    <lineage>
        <taxon>Eukaryota</taxon>
        <taxon>Fungi</taxon>
        <taxon>Fungi incertae sedis</taxon>
        <taxon>Zoopagomycota</taxon>
        <taxon>Kickxellomycotina</taxon>
        <taxon>Harpellomycetes</taxon>
        <taxon>Harpellales</taxon>
        <taxon>Legeriomycetaceae</taxon>
        <taxon>Zancudomyces</taxon>
    </lineage>
</organism>
<gene>
    <name evidence="2" type="ORF">AX774_g2138</name>
</gene>
<keyword evidence="3" id="KW-1185">Reference proteome</keyword>
<dbReference type="EMBL" id="LSSK01000210">
    <property type="protein sequence ID" value="OMH84338.1"/>
    <property type="molecule type" value="Genomic_DNA"/>
</dbReference>
<comment type="caution">
    <text evidence="2">The sequence shown here is derived from an EMBL/GenBank/DDBJ whole genome shotgun (WGS) entry which is preliminary data.</text>
</comment>
<name>A0A1R1PTP4_ZANCU</name>